<dbReference type="RefSeq" id="WP_119379663.1">
    <property type="nucleotide sequence ID" value="NZ_QWGB01000005.1"/>
</dbReference>
<reference evidence="2 3" key="1">
    <citation type="submission" date="2018-08" db="EMBL/GenBank/DDBJ databases">
        <title>Henriciella mobilis sp. nov., isolated from seawater.</title>
        <authorList>
            <person name="Cheng H."/>
            <person name="Wu Y.-H."/>
            <person name="Xu X.-W."/>
            <person name="Guo L.-L."/>
        </authorList>
    </citation>
    <scope>NUCLEOTIDE SEQUENCE [LARGE SCALE GENOMIC DNA]</scope>
    <source>
        <strain evidence="2 3">CCUG66934</strain>
    </source>
</reference>
<protein>
    <submittedName>
        <fullName evidence="2">Uncharacterized protein</fullName>
    </submittedName>
</protein>
<name>A0A399R1V2_9PROT</name>
<evidence type="ECO:0000313" key="3">
    <source>
        <dbReference type="Proteomes" id="UP000265431"/>
    </source>
</evidence>
<evidence type="ECO:0000256" key="1">
    <source>
        <dbReference type="SAM" id="Phobius"/>
    </source>
</evidence>
<dbReference type="EMBL" id="QWGB01000005">
    <property type="protein sequence ID" value="RIJ24474.1"/>
    <property type="molecule type" value="Genomic_DNA"/>
</dbReference>
<dbReference type="OrthoDB" id="7628565at2"/>
<organism evidence="2 3">
    <name type="scientific">Henriciella barbarensis</name>
    <dbReference type="NCBI Taxonomy" id="86342"/>
    <lineage>
        <taxon>Bacteria</taxon>
        <taxon>Pseudomonadati</taxon>
        <taxon>Pseudomonadota</taxon>
        <taxon>Alphaproteobacteria</taxon>
        <taxon>Hyphomonadales</taxon>
        <taxon>Hyphomonadaceae</taxon>
        <taxon>Henriciella</taxon>
    </lineage>
</organism>
<evidence type="ECO:0000313" key="2">
    <source>
        <dbReference type="EMBL" id="RIJ24474.1"/>
    </source>
</evidence>
<gene>
    <name evidence="2" type="ORF">D1224_09635</name>
</gene>
<sequence>MTNFRLFWSNQTASIAVNFALLIAPLFGVVVCVFAVQQFSSAGKRIQSELDIAALSAAQVFIDLYDGTDQSRLEEATRRVRDIERNFQKESQLFQNVHFEVVLDEEERQASVKASGTFRVLPRDADVAVARNSVAAAILESRPVCILALEESRVAIEFLGRGKVKAKDCVVWSNSDNFQSIRFQGDGKVETEQLCTVGRAGRAGRYDVKPEAVENCQPVNNPLTQWTGPAFGACDFENVTHDRHSTIVLAPGVYCGGLEIQARKVKLRSGTYIIRDGPLTIQSEKEIEGDKVGIFLTGKNSSVTIESEAKIELQSMETGPMAGIAIAHDPESDEELSSIVSGRTDLKIGGVIYLPKHDLTYWGESDTQAASPVTTIIVRALKIGGSAYLEVKNDNKKASYAPVLETGHGNVSLVR</sequence>
<keyword evidence="1" id="KW-0812">Transmembrane</keyword>
<feature type="transmembrane region" description="Helical" evidence="1">
    <location>
        <begin position="15"/>
        <end position="36"/>
    </location>
</feature>
<proteinExistence type="predicted"/>
<dbReference type="Proteomes" id="UP000265431">
    <property type="component" value="Unassembled WGS sequence"/>
</dbReference>
<accession>A0A399R1V2</accession>
<keyword evidence="3" id="KW-1185">Reference proteome</keyword>
<comment type="caution">
    <text evidence="2">The sequence shown here is derived from an EMBL/GenBank/DDBJ whole genome shotgun (WGS) entry which is preliminary data.</text>
</comment>
<dbReference type="AlphaFoldDB" id="A0A399R1V2"/>
<keyword evidence="1" id="KW-0472">Membrane</keyword>
<keyword evidence="1" id="KW-1133">Transmembrane helix</keyword>